<feature type="coiled-coil region" evidence="1">
    <location>
        <begin position="106"/>
        <end position="133"/>
    </location>
</feature>
<dbReference type="Proteomes" id="UP000061432">
    <property type="component" value="Chromosome"/>
</dbReference>
<dbReference type="AlphaFoldDB" id="A0A0C6EZX7"/>
<proteinExistence type="predicted"/>
<sequence length="140" mass="15643">MATRQEVFEVADRLRARGARVSLRSVIPELRFGGSNRVVGPLLRDWKVERRYLPKVEAAGLPETLQGRLRTFAVELWEAARSVAAAELVAERAALEAYRRAGDEVLDEALARLDVAEAEMGRLRERLARLEEGSFAVTVV</sequence>
<keyword evidence="1" id="KW-0175">Coiled coil</keyword>
<dbReference type="STRING" id="270351.Maq22A_c12930"/>
<dbReference type="PATRIC" id="fig|270351.10.peg.2499"/>
<accession>A0A0C6EZX7</accession>
<evidence type="ECO:0000259" key="2">
    <source>
        <dbReference type="Pfam" id="PF11740"/>
    </source>
</evidence>
<name>A0A0C6EZX7_9HYPH</name>
<dbReference type="OrthoDB" id="8004505at2"/>
<dbReference type="EMBL" id="AP014704">
    <property type="protein sequence ID" value="BAQ45821.1"/>
    <property type="molecule type" value="Genomic_DNA"/>
</dbReference>
<reference evidence="3 4" key="1">
    <citation type="journal article" date="2015" name="Genome Announc.">
        <title>Complete Genome Sequence of Methylobacterium aquaticum Strain 22A, Isolated from Racomitrium japonicum Moss.</title>
        <authorList>
            <person name="Tani A."/>
            <person name="Ogura Y."/>
            <person name="Hayashi T."/>
            <person name="Kimbara K."/>
        </authorList>
    </citation>
    <scope>NUCLEOTIDE SEQUENCE [LARGE SCALE GENOMIC DNA]</scope>
    <source>
        <strain evidence="3 4">MA-22A</strain>
    </source>
</reference>
<dbReference type="KEGG" id="maqu:Maq22A_c12930"/>
<evidence type="ECO:0000313" key="4">
    <source>
        <dbReference type="Proteomes" id="UP000061432"/>
    </source>
</evidence>
<dbReference type="InterPro" id="IPR021104">
    <property type="entry name" value="KfrA_DNA-bd_N"/>
</dbReference>
<organism evidence="3 4">
    <name type="scientific">Methylobacterium aquaticum</name>
    <dbReference type="NCBI Taxonomy" id="270351"/>
    <lineage>
        <taxon>Bacteria</taxon>
        <taxon>Pseudomonadati</taxon>
        <taxon>Pseudomonadota</taxon>
        <taxon>Alphaproteobacteria</taxon>
        <taxon>Hyphomicrobiales</taxon>
        <taxon>Methylobacteriaceae</taxon>
        <taxon>Methylobacterium</taxon>
    </lineage>
</organism>
<evidence type="ECO:0000313" key="3">
    <source>
        <dbReference type="EMBL" id="BAQ45821.1"/>
    </source>
</evidence>
<protein>
    <recommendedName>
        <fullName evidence="2">KfrA N-terminal DNA-binding domain-containing protein</fullName>
    </recommendedName>
</protein>
<dbReference type="RefSeq" id="WP_060847085.1">
    <property type="nucleotide sequence ID" value="NZ_AP014704.1"/>
</dbReference>
<dbReference type="Pfam" id="PF11740">
    <property type="entry name" value="KfrA_N"/>
    <property type="match status" value="1"/>
</dbReference>
<evidence type="ECO:0000256" key="1">
    <source>
        <dbReference type="SAM" id="Coils"/>
    </source>
</evidence>
<reference evidence="4" key="2">
    <citation type="submission" date="2015-01" db="EMBL/GenBank/DDBJ databases">
        <title>Complete genome sequence of Methylobacterium aquaticum strain 22A.</title>
        <authorList>
            <person name="Tani A."/>
            <person name="Ogura Y."/>
            <person name="Hayashi T."/>
        </authorList>
    </citation>
    <scope>NUCLEOTIDE SEQUENCE [LARGE SCALE GENOMIC DNA]</scope>
    <source>
        <strain evidence="4">MA-22A</strain>
    </source>
</reference>
<gene>
    <name evidence="3" type="ORF">Maq22A_c12930</name>
</gene>
<feature type="domain" description="KfrA N-terminal DNA-binding" evidence="2">
    <location>
        <begin position="3"/>
        <end position="119"/>
    </location>
</feature>